<evidence type="ECO:0000259" key="12">
    <source>
        <dbReference type="Pfam" id="PF12580"/>
    </source>
</evidence>
<dbReference type="Gene3D" id="2.60.40.3170">
    <property type="match status" value="1"/>
</dbReference>
<dbReference type="FunFam" id="3.40.50.200:FF:000003">
    <property type="entry name" value="Tripeptidyl peptidase 2"/>
    <property type="match status" value="1"/>
</dbReference>
<dbReference type="InterPro" id="IPR000209">
    <property type="entry name" value="Peptidase_S8/S53_dom"/>
</dbReference>
<dbReference type="InterPro" id="IPR022232">
    <property type="entry name" value="TPPII_C_art"/>
</dbReference>
<dbReference type="GO" id="GO:0004252">
    <property type="term" value="F:serine-type endopeptidase activity"/>
    <property type="evidence" value="ECO:0007669"/>
    <property type="project" value="UniProtKB-UniRule"/>
</dbReference>
<dbReference type="InterPro" id="IPR050131">
    <property type="entry name" value="Peptidase_S8_subtilisin-like"/>
</dbReference>
<evidence type="ECO:0000313" key="16">
    <source>
        <dbReference type="Proteomes" id="UP000025227"/>
    </source>
</evidence>
<dbReference type="Proteomes" id="UP000025227">
    <property type="component" value="Unplaced"/>
</dbReference>
<keyword evidence="16" id="KW-1185">Reference proteome</keyword>
<evidence type="ECO:0000259" key="15">
    <source>
        <dbReference type="Pfam" id="PF21316"/>
    </source>
</evidence>
<feature type="domain" description="Peptidase S8/S53" evidence="11">
    <location>
        <begin position="40"/>
        <end position="503"/>
    </location>
</feature>
<dbReference type="OrthoDB" id="10256524at2759"/>
<keyword evidence="7 10" id="KW-0378">Hydrolase</keyword>
<feature type="domain" description="Tripeptidyl peptidase II C-terminal" evidence="13">
    <location>
        <begin position="1026"/>
        <end position="1083"/>
    </location>
</feature>
<dbReference type="PANTHER" id="PTHR43806">
    <property type="entry name" value="PEPTIDASE S8"/>
    <property type="match status" value="1"/>
</dbReference>
<keyword evidence="6 10" id="KW-0645">Protease</keyword>
<evidence type="ECO:0000259" key="13">
    <source>
        <dbReference type="Pfam" id="PF12583"/>
    </source>
</evidence>
<reference evidence="17" key="1">
    <citation type="submission" date="2020-12" db="UniProtKB">
        <authorList>
            <consortium name="WormBaseParasite"/>
        </authorList>
    </citation>
    <scope>IDENTIFICATION</scope>
    <source>
        <strain evidence="17">MHco3</strain>
    </source>
</reference>
<evidence type="ECO:0000256" key="1">
    <source>
        <dbReference type="ARBA" id="ARBA00001910"/>
    </source>
</evidence>
<evidence type="ECO:0000256" key="10">
    <source>
        <dbReference type="PROSITE-ProRule" id="PRU01240"/>
    </source>
</evidence>
<evidence type="ECO:0000256" key="7">
    <source>
        <dbReference type="ARBA" id="ARBA00022801"/>
    </source>
</evidence>
<dbReference type="Gene3D" id="3.40.50.200">
    <property type="entry name" value="Peptidase S8/S53 domain"/>
    <property type="match status" value="1"/>
</dbReference>
<dbReference type="InterPro" id="IPR036852">
    <property type="entry name" value="Peptidase_S8/S53_dom_sf"/>
</dbReference>
<dbReference type="PRINTS" id="PR00723">
    <property type="entry name" value="SUBTILISIN"/>
</dbReference>
<dbReference type="InterPro" id="IPR048383">
    <property type="entry name" value="TPPII_Ig-like-1"/>
</dbReference>
<feature type="domain" description="Tripeptidyl peptidase II second Ig-like" evidence="12">
    <location>
        <begin position="792"/>
        <end position="976"/>
    </location>
</feature>
<sequence length="1288" mass="143587">MSFVADEEPFKSDFPTDALISKEESQQPSFIGKYGPDADGRNVVIAILDTGVDPSLPGLQLTTDGSRKIIDCIDCSGAGDVDTSIVKSSVGSVVVGLTGRLLKIPRTWKNPTGKWHLGIKPIYELYPRSLRKIVKEDWQRESWESPQQLAKADALRQLLEHEDIVGGYSDKDADKHDRENLACQVDFLRSIDKLEDKGPVADCIVWHDGEQWKACIDTSFRGRLSLCHEMGDFRRTGQYNKLSERDVANYTVRIAPSGNRLEICLPNGAHGSHVANIAAANFPDAPEQNGLAPGAKIISMMISDIRINSMETGTSLIRAFNLCVEMKVDIVNMSFGEGTNFPDRGRVIDELKRIIEEHDIVFVASAGNNGPALSTVGSPGGTTSGVLGIAARISPKQAATLYGVFKGVKSSLYPWSSRGPSVDGALGVSLYAPGAAIAGVPRYTRRSMEMMNGTSMSSPNAMGAIACMLSKLRADNIPWTPYRVRIALENTAARSVSEEAFGGGHGLVQVLNGYEYFRLNKDVFPPTFITGIDVRVKQSNRSSRGIYIRELLESRKLQEYIITVEPKFKQFSDNIGKSDFAIKISLRSDSEFLEFPRTLFLNAGESSFAVKVDPTFLSSGECCYTEIVGVSGDHLDLGPLFRVPITVISPEEVSIDDDHTYEREFEALPGEANRFFIAVPSCANVCEIFLENVTRSSLKERFILHCLQIIDEKCFRNSETYKNLGPDSYEWRHFVSVVENRTLEICLVRSWTRGPEGITVRLFTRFHGVKRDPNINLVHGSPYTPIRIEAAPFRPVNIRPTIGFTTLHVPFKPMSVKVEPLGPRDLLVRGKQIHRILLTYKLHVSKCCEIRLDLPSVTSYLYESPYDSVLVQLFSSTKEFIGASSSYPERYSFKVEKGEYVAQVEVRHPEPSQLELLADTPLHVRVLITPTLTLDLTSAPLIGENVFKWTNKFLNPAQQVTLYAGSIPDDKLPKSINIVGGSYLTGNFVVMSNSGTKAVDKTAITYTFTEYSGRPPKALSMVILKDKKPHNEEEEMNEAIRDAQISWLTKLKDPLAVHRLYSDLIAMYPDHLPLMLTKLKILADKKGNDVLKFMGSHHWDHSVEHMSMRKDMEERKEAIIDCMLVRAHRIVDGFLRAKKDCPISFRKSLQPVFGVVQHAKAQVDDKQKKSKSDDYMQTEDASTVIEEDSRGFTLEEVKAAYNDLLTWVSPDDVKVLLLVAKYSVACGHLGKAAICLQKLIGDMRGNSKDATVVEGALIEICEILGWIHIAVRLKNDRLVRNRSAYRPF</sequence>
<feature type="domain" description="Tripeptidyl-peptidase II galactose-binding" evidence="15">
    <location>
        <begin position="669"/>
        <end position="752"/>
    </location>
</feature>
<proteinExistence type="inferred from homology"/>
<dbReference type="Pfam" id="PF21316">
    <property type="entry name" value="TPPII_GBD"/>
    <property type="match status" value="1"/>
</dbReference>
<dbReference type="Gene3D" id="2.20.25.690">
    <property type="match status" value="1"/>
</dbReference>
<dbReference type="InterPro" id="IPR048384">
    <property type="entry name" value="TPPII_GBD"/>
</dbReference>
<dbReference type="InterPro" id="IPR046939">
    <property type="entry name" value="TPPII_C_sf"/>
</dbReference>
<dbReference type="WBParaSite" id="HCON_00172010-00001">
    <property type="protein sequence ID" value="HCON_00172010-00001"/>
    <property type="gene ID" value="HCON_00172010"/>
</dbReference>
<feature type="active site" description="Charge relay system" evidence="10">
    <location>
        <position position="49"/>
    </location>
</feature>
<evidence type="ECO:0000256" key="8">
    <source>
        <dbReference type="ARBA" id="ARBA00022825"/>
    </source>
</evidence>
<evidence type="ECO:0000256" key="2">
    <source>
        <dbReference type="ARBA" id="ARBA00011073"/>
    </source>
</evidence>
<dbReference type="Pfam" id="PF12583">
    <property type="entry name" value="TPPII_C"/>
    <property type="match status" value="1"/>
</dbReference>
<dbReference type="Gene3D" id="1.25.40.710">
    <property type="match status" value="2"/>
</dbReference>
<evidence type="ECO:0000313" key="17">
    <source>
        <dbReference type="WBParaSite" id="HCON_00172010-00001"/>
    </source>
</evidence>
<comment type="similarity">
    <text evidence="2 10">Belongs to the peptidase S8 family.</text>
</comment>
<feature type="domain" description="Tripeptidyl-peptidase II first Ig-like" evidence="14">
    <location>
        <begin position="535"/>
        <end position="648"/>
    </location>
</feature>
<dbReference type="Pfam" id="PF21223">
    <property type="entry name" value="TPPII_Ig-like-1"/>
    <property type="match status" value="1"/>
</dbReference>
<dbReference type="GO" id="GO:0005829">
    <property type="term" value="C:cytosol"/>
    <property type="evidence" value="ECO:0007669"/>
    <property type="project" value="TreeGrafter"/>
</dbReference>
<dbReference type="InterPro" id="IPR046940">
    <property type="entry name" value="TPPII_Ig-like_sf"/>
</dbReference>
<organism evidence="16 17">
    <name type="scientific">Haemonchus contortus</name>
    <name type="common">Barber pole worm</name>
    <dbReference type="NCBI Taxonomy" id="6289"/>
    <lineage>
        <taxon>Eukaryota</taxon>
        <taxon>Metazoa</taxon>
        <taxon>Ecdysozoa</taxon>
        <taxon>Nematoda</taxon>
        <taxon>Chromadorea</taxon>
        <taxon>Rhabditida</taxon>
        <taxon>Rhabditina</taxon>
        <taxon>Rhabditomorpha</taxon>
        <taxon>Strongyloidea</taxon>
        <taxon>Trichostrongylidae</taxon>
        <taxon>Haemonchus</taxon>
    </lineage>
</organism>
<evidence type="ECO:0000256" key="5">
    <source>
        <dbReference type="ARBA" id="ARBA00022438"/>
    </source>
</evidence>
<evidence type="ECO:0000256" key="3">
    <source>
        <dbReference type="ARBA" id="ARBA00012462"/>
    </source>
</evidence>
<accession>A0A7I4Z189</accession>
<dbReference type="InterPro" id="IPR022229">
    <property type="entry name" value="TPPII_Ig-like-2"/>
</dbReference>
<evidence type="ECO:0000259" key="11">
    <source>
        <dbReference type="Pfam" id="PF00082"/>
    </source>
</evidence>
<feature type="active site" description="Charge relay system" evidence="10">
    <location>
        <position position="455"/>
    </location>
</feature>
<dbReference type="PROSITE" id="PS51892">
    <property type="entry name" value="SUBTILASE"/>
    <property type="match status" value="1"/>
</dbReference>
<dbReference type="SUPFAM" id="SSF52743">
    <property type="entry name" value="Subtilisin-like"/>
    <property type="match status" value="1"/>
</dbReference>
<dbReference type="OMA" id="SLRDFQC"/>
<evidence type="ECO:0000259" key="14">
    <source>
        <dbReference type="Pfam" id="PF21223"/>
    </source>
</evidence>
<evidence type="ECO:0000256" key="6">
    <source>
        <dbReference type="ARBA" id="ARBA00022670"/>
    </source>
</evidence>
<feature type="active site" description="Charge relay system" evidence="10">
    <location>
        <position position="270"/>
    </location>
</feature>
<dbReference type="PANTHER" id="PTHR43806:SF14">
    <property type="entry name" value="TRIPEPTIDYL-PEPTIDASE 2"/>
    <property type="match status" value="1"/>
</dbReference>
<dbReference type="Pfam" id="PF12580">
    <property type="entry name" value="TPPII"/>
    <property type="match status" value="1"/>
</dbReference>
<dbReference type="GO" id="GO:0008240">
    <property type="term" value="F:tripeptidyl-peptidase activity"/>
    <property type="evidence" value="ECO:0007669"/>
    <property type="project" value="UniProtKB-EC"/>
</dbReference>
<comment type="catalytic activity">
    <reaction evidence="1">
        <text>Release of an N-terminal tripeptide from a polypeptide.</text>
        <dbReference type="EC" id="3.4.14.10"/>
    </reaction>
</comment>
<name>A0A7I4Z189_HAECO</name>
<dbReference type="GO" id="GO:0004177">
    <property type="term" value="F:aminopeptidase activity"/>
    <property type="evidence" value="ECO:0007669"/>
    <property type="project" value="UniProtKB-KW"/>
</dbReference>
<evidence type="ECO:0000256" key="9">
    <source>
        <dbReference type="ARBA" id="ARBA00032232"/>
    </source>
</evidence>
<dbReference type="EC" id="3.4.14.10" evidence="3"/>
<evidence type="ECO:0000256" key="4">
    <source>
        <dbReference type="ARBA" id="ARBA00020244"/>
    </source>
</evidence>
<dbReference type="GO" id="GO:0006508">
    <property type="term" value="P:proteolysis"/>
    <property type="evidence" value="ECO:0007669"/>
    <property type="project" value="UniProtKB-KW"/>
</dbReference>
<dbReference type="Pfam" id="PF00082">
    <property type="entry name" value="Peptidase_S8"/>
    <property type="match status" value="1"/>
</dbReference>
<keyword evidence="5" id="KW-0031">Aminopeptidase</keyword>
<keyword evidence="8 10" id="KW-0720">Serine protease</keyword>
<dbReference type="InterPro" id="IPR015500">
    <property type="entry name" value="Peptidase_S8_subtilisin-rel"/>
</dbReference>
<protein>
    <recommendedName>
        <fullName evidence="4">Tripeptidyl-peptidase 2</fullName>
        <ecNumber evidence="3">3.4.14.10</ecNumber>
    </recommendedName>
    <alternativeName>
        <fullName evidence="9">Tripeptidyl aminopeptidase</fullName>
    </alternativeName>
</protein>